<name>A0ABX6HYL0_9BURK</name>
<dbReference type="Pfam" id="PF19352">
    <property type="entry name" value="TetR_C_38"/>
    <property type="match status" value="1"/>
</dbReference>
<keyword evidence="3" id="KW-0804">Transcription</keyword>
<dbReference type="InterPro" id="IPR001647">
    <property type="entry name" value="HTH_TetR"/>
</dbReference>
<dbReference type="EMBL" id="CP047385">
    <property type="protein sequence ID" value="QHF15928.1"/>
    <property type="molecule type" value="Genomic_DNA"/>
</dbReference>
<sequence>MSIVVNQNKQGQKLGRKGQETRARLMEAARRLLDTHSPVELTAVAIAAEAGTSPASFYMYFDDTKDLLFALSEVAGQDMAKIHAIFDEPWAIDNLYHRAMDVIEALNAVWDKHRPVLRYRNLEATRGDPRFAELRLNTFIPFIQRFAQCILAVNPAQGTRRRADAYAEASIIQGAMEHMAATDPEVMERGLGIKRINDNMARIITLVMTGGQPPGDALLDAATAASAKAAQAAETAKKKPRASARKPAAPAQQGAVAAKKPAKAAPKRVLKSAGAQAELKLNPPPATKAPRKTPKRTAAR</sequence>
<proteinExistence type="predicted"/>
<protein>
    <submittedName>
        <fullName evidence="7">TetR family transcriptional regulator</fullName>
    </submittedName>
</protein>
<feature type="compositionally biased region" description="Basic residues" evidence="5">
    <location>
        <begin position="260"/>
        <end position="270"/>
    </location>
</feature>
<evidence type="ECO:0000313" key="7">
    <source>
        <dbReference type="EMBL" id="QHF15928.1"/>
    </source>
</evidence>
<feature type="compositionally biased region" description="Basic residues" evidence="5">
    <location>
        <begin position="289"/>
        <end position="300"/>
    </location>
</feature>
<dbReference type="InterPro" id="IPR011075">
    <property type="entry name" value="TetR_C"/>
</dbReference>
<feature type="compositionally biased region" description="Low complexity" evidence="5">
    <location>
        <begin position="245"/>
        <end position="259"/>
    </location>
</feature>
<evidence type="ECO:0000256" key="4">
    <source>
        <dbReference type="PROSITE-ProRule" id="PRU00335"/>
    </source>
</evidence>
<evidence type="ECO:0000259" key="6">
    <source>
        <dbReference type="PROSITE" id="PS50977"/>
    </source>
</evidence>
<keyword evidence="8" id="KW-1185">Reference proteome</keyword>
<dbReference type="Gene3D" id="1.10.10.60">
    <property type="entry name" value="Homeodomain-like"/>
    <property type="match status" value="1"/>
</dbReference>
<feature type="domain" description="HTH tetR-type" evidence="6">
    <location>
        <begin position="19"/>
        <end position="79"/>
    </location>
</feature>
<keyword evidence="1" id="KW-0805">Transcription regulation</keyword>
<evidence type="ECO:0000256" key="1">
    <source>
        <dbReference type="ARBA" id="ARBA00023015"/>
    </source>
</evidence>
<evidence type="ECO:0000256" key="3">
    <source>
        <dbReference type="ARBA" id="ARBA00023163"/>
    </source>
</evidence>
<evidence type="ECO:0000313" key="8">
    <source>
        <dbReference type="Proteomes" id="UP000035080"/>
    </source>
</evidence>
<feature type="DNA-binding region" description="H-T-H motif" evidence="4">
    <location>
        <begin position="42"/>
        <end position="61"/>
    </location>
</feature>
<keyword evidence="2 4" id="KW-0238">DNA-binding</keyword>
<evidence type="ECO:0000256" key="5">
    <source>
        <dbReference type="SAM" id="MobiDB-lite"/>
    </source>
</evidence>
<accession>A0ABX6HYL0</accession>
<reference evidence="7 8" key="1">
    <citation type="journal article" date="2015" name="Genome Announc.">
        <title>Genome Sequences of Two Pandoraea pnomenusa Isolates Recovered 11 Months Apart from a Cystic Fibrosis Patient.</title>
        <authorList>
            <person name="Ee R."/>
            <person name="Ambrose M."/>
            <person name="Lazenby J."/>
            <person name="Williams P."/>
            <person name="Chan K.G."/>
            <person name="Roddam L."/>
        </authorList>
    </citation>
    <scope>NUCLEOTIDE SEQUENCE [LARGE SCALE GENOMIC DNA]</scope>
    <source>
        <strain evidence="7 8">6399</strain>
    </source>
</reference>
<dbReference type="SUPFAM" id="SSF46689">
    <property type="entry name" value="Homeodomain-like"/>
    <property type="match status" value="1"/>
</dbReference>
<dbReference type="Proteomes" id="UP000035080">
    <property type="component" value="Chromosome"/>
</dbReference>
<evidence type="ECO:0000256" key="2">
    <source>
        <dbReference type="ARBA" id="ARBA00023125"/>
    </source>
</evidence>
<dbReference type="Pfam" id="PF00440">
    <property type="entry name" value="TetR_N"/>
    <property type="match status" value="1"/>
</dbReference>
<feature type="region of interest" description="Disordered" evidence="5">
    <location>
        <begin position="231"/>
        <end position="300"/>
    </location>
</feature>
<gene>
    <name evidence="7" type="ORF">PI93_021235</name>
</gene>
<dbReference type="InterPro" id="IPR009057">
    <property type="entry name" value="Homeodomain-like_sf"/>
</dbReference>
<dbReference type="Gene3D" id="1.10.357.10">
    <property type="entry name" value="Tetracycline Repressor, domain 2"/>
    <property type="match status" value="1"/>
</dbReference>
<organism evidence="7 8">
    <name type="scientific">Pandoraea fibrosis</name>
    <dbReference type="NCBI Taxonomy" id="1891094"/>
    <lineage>
        <taxon>Bacteria</taxon>
        <taxon>Pseudomonadati</taxon>
        <taxon>Pseudomonadota</taxon>
        <taxon>Betaproteobacteria</taxon>
        <taxon>Burkholderiales</taxon>
        <taxon>Burkholderiaceae</taxon>
        <taxon>Pandoraea</taxon>
    </lineage>
</organism>
<dbReference type="PROSITE" id="PS50977">
    <property type="entry name" value="HTH_TETR_2"/>
    <property type="match status" value="1"/>
</dbReference>